<dbReference type="PANTHER" id="PTHR12442">
    <property type="entry name" value="DYNEIN INTERMEDIATE CHAIN"/>
    <property type="match status" value="1"/>
</dbReference>
<evidence type="ECO:0000256" key="10">
    <source>
        <dbReference type="ARBA" id="ARBA00023273"/>
    </source>
</evidence>
<gene>
    <name evidence="17" type="ORF">PLEPLA_LOCUS121</name>
</gene>
<dbReference type="GO" id="GO:0036157">
    <property type="term" value="C:outer dynein arm"/>
    <property type="evidence" value="ECO:0007669"/>
    <property type="project" value="TreeGrafter"/>
</dbReference>
<evidence type="ECO:0000313" key="18">
    <source>
        <dbReference type="Proteomes" id="UP001153269"/>
    </source>
</evidence>
<keyword evidence="8" id="KW-0505">Motor protein</keyword>
<feature type="compositionally biased region" description="Basic and acidic residues" evidence="16">
    <location>
        <begin position="32"/>
        <end position="51"/>
    </location>
</feature>
<evidence type="ECO:0000256" key="2">
    <source>
        <dbReference type="ARBA" id="ARBA00011059"/>
    </source>
</evidence>
<dbReference type="AlphaFoldDB" id="A0A9N7Y5S3"/>
<accession>A0A9N7Y5S3</accession>
<dbReference type="GO" id="GO:0003341">
    <property type="term" value="P:cilium movement"/>
    <property type="evidence" value="ECO:0007669"/>
    <property type="project" value="UniProtKB-ARBA"/>
</dbReference>
<evidence type="ECO:0000256" key="6">
    <source>
        <dbReference type="ARBA" id="ARBA00022737"/>
    </source>
</evidence>
<evidence type="ECO:0000256" key="15">
    <source>
        <dbReference type="PROSITE-ProRule" id="PRU00221"/>
    </source>
</evidence>
<keyword evidence="5" id="KW-0493">Microtubule</keyword>
<evidence type="ECO:0000256" key="3">
    <source>
        <dbReference type="ARBA" id="ARBA00022490"/>
    </source>
</evidence>
<comment type="function">
    <text evidence="11">Part of the dynein complex of respiratory cilia.</text>
</comment>
<evidence type="ECO:0000256" key="1">
    <source>
        <dbReference type="ARBA" id="ARBA00004430"/>
    </source>
</evidence>
<dbReference type="Pfam" id="PF00400">
    <property type="entry name" value="WD40"/>
    <property type="match status" value="2"/>
</dbReference>
<protein>
    <recommendedName>
        <fullName evidence="13">Dynein axonemal intermediate chain 1</fullName>
    </recommendedName>
    <alternativeName>
        <fullName evidence="14">Axonemal dynein intermediate chain 1</fullName>
    </alternativeName>
</protein>
<sequence length="678" mass="75803">MSVPNSKVAVSVKKGSTVQKVPGVKPTKVAKKVKDDEERVDKGVGWDESHGKRPIKPVDQLELTEAELKEDITRILTANNPHAPQNIVRYSFKENSYKTVVVDQVAVHFVLEGSLIHQDSDEAKRMIAGEGLPGEAVTEETGAEPDEVTNKTPATDVEDEGEVEGVGEEDRPSSVASKTDKKRPNQINFSERATQTLNNPLREKSVQTEPPHRTNFSANANQWENYDAHEEELRKVEKNKEKQKDTVPERVILLESDNLSEVGKASKIFERMIHQNTFDDKAQNFKYFEDASDELKGQEGTLLPLWKFQYDKAKTLSVTALCWNNKFDDLFAVGMGSYDFRNQGGGMVLFYSFKNSSFPEYIYPTKSGVLCLDIHQQCSNLVAVGFHDGAVAVYNLNNEGVEPVHKSTAKTGKHTEPVWQVRWQKNDMDNNHNFYSVSSDGRVVSWTLVKNELLCTDIIRLSVNAAVSEGTEDAQLPMFTCGTAFDFHKQIDSLFLVGTEGGKIHKCSKTYSSHILETYNAHTMAVDAVKWNCFHPKVFISSSLDWTVKIWNHTVNTPLLTFDLNAAVGDVSWSPSSSTVFGAVTEDGKVHVFDLSINKYEPICQQSVVPKGTKLTHLEFNPINPTIAVGDDRGYVTSFKLSPNLRIKPKTKKGQELPEGPEVEVAKMEKLLSELQEM</sequence>
<comment type="caution">
    <text evidence="17">The sequence shown here is derived from an EMBL/GenBank/DDBJ whole genome shotgun (WGS) entry which is preliminary data.</text>
</comment>
<keyword evidence="3" id="KW-0963">Cytoplasm</keyword>
<evidence type="ECO:0000256" key="8">
    <source>
        <dbReference type="ARBA" id="ARBA00023175"/>
    </source>
</evidence>
<dbReference type="SUPFAM" id="SSF50978">
    <property type="entry name" value="WD40 repeat-like"/>
    <property type="match status" value="1"/>
</dbReference>
<dbReference type="GO" id="GO:0007368">
    <property type="term" value="P:determination of left/right symmetry"/>
    <property type="evidence" value="ECO:0007669"/>
    <property type="project" value="UniProtKB-ARBA"/>
</dbReference>
<dbReference type="PANTHER" id="PTHR12442:SF11">
    <property type="entry name" value="DYNEIN AXONEMAL INTERMEDIATE CHAIN 1"/>
    <property type="match status" value="1"/>
</dbReference>
<dbReference type="GO" id="GO:0036158">
    <property type="term" value="P:outer dynein arm assembly"/>
    <property type="evidence" value="ECO:0007669"/>
    <property type="project" value="TreeGrafter"/>
</dbReference>
<feature type="compositionally biased region" description="Basic and acidic residues" evidence="16">
    <location>
        <begin position="168"/>
        <end position="183"/>
    </location>
</feature>
<dbReference type="Proteomes" id="UP001153269">
    <property type="component" value="Unassembled WGS sequence"/>
</dbReference>
<evidence type="ECO:0000313" key="17">
    <source>
        <dbReference type="EMBL" id="CAB1412429.1"/>
    </source>
</evidence>
<evidence type="ECO:0000256" key="5">
    <source>
        <dbReference type="ARBA" id="ARBA00022701"/>
    </source>
</evidence>
<name>A0A9N7Y5S3_PLEPL</name>
<feature type="compositionally biased region" description="Polar residues" evidence="16">
    <location>
        <begin position="214"/>
        <end position="224"/>
    </location>
</feature>
<feature type="region of interest" description="Disordered" evidence="16">
    <location>
        <begin position="26"/>
        <end position="53"/>
    </location>
</feature>
<organism evidence="17 18">
    <name type="scientific">Pleuronectes platessa</name>
    <name type="common">European plaice</name>
    <dbReference type="NCBI Taxonomy" id="8262"/>
    <lineage>
        <taxon>Eukaryota</taxon>
        <taxon>Metazoa</taxon>
        <taxon>Chordata</taxon>
        <taxon>Craniata</taxon>
        <taxon>Vertebrata</taxon>
        <taxon>Euteleostomi</taxon>
        <taxon>Actinopterygii</taxon>
        <taxon>Neopterygii</taxon>
        <taxon>Teleostei</taxon>
        <taxon>Neoteleostei</taxon>
        <taxon>Acanthomorphata</taxon>
        <taxon>Carangaria</taxon>
        <taxon>Pleuronectiformes</taxon>
        <taxon>Pleuronectoidei</taxon>
        <taxon>Pleuronectidae</taxon>
        <taxon>Pleuronectes</taxon>
    </lineage>
</organism>
<keyword evidence="6" id="KW-0677">Repeat</keyword>
<comment type="subunit">
    <text evidence="12">Consists of at least two heavy chains and a number of intermediate and light chains. Interacts with BICD2. Interacts with CFAP45 and CFAP52. Interacts with CFAP53.</text>
</comment>
<dbReference type="FunFam" id="2.130.10.10:FF:000349">
    <property type="entry name" value="Dynein axonemal intermediate chain 1"/>
    <property type="match status" value="1"/>
</dbReference>
<evidence type="ECO:0000256" key="12">
    <source>
        <dbReference type="ARBA" id="ARBA00061734"/>
    </source>
</evidence>
<feature type="compositionally biased region" description="Acidic residues" evidence="16">
    <location>
        <begin position="156"/>
        <end position="167"/>
    </location>
</feature>
<dbReference type="InterPro" id="IPR050687">
    <property type="entry name" value="Dynein_IC"/>
</dbReference>
<evidence type="ECO:0000256" key="16">
    <source>
        <dbReference type="SAM" id="MobiDB-lite"/>
    </source>
</evidence>
<feature type="region of interest" description="Disordered" evidence="16">
    <location>
        <begin position="133"/>
        <end position="225"/>
    </location>
</feature>
<evidence type="ECO:0000256" key="9">
    <source>
        <dbReference type="ARBA" id="ARBA00023212"/>
    </source>
</evidence>
<reference evidence="17" key="1">
    <citation type="submission" date="2020-03" db="EMBL/GenBank/DDBJ databases">
        <authorList>
            <person name="Weist P."/>
        </authorList>
    </citation>
    <scope>NUCLEOTIDE SEQUENCE</scope>
</reference>
<proteinExistence type="inferred from homology"/>
<evidence type="ECO:0000256" key="4">
    <source>
        <dbReference type="ARBA" id="ARBA00022574"/>
    </source>
</evidence>
<dbReference type="FunFam" id="2.130.10.10:FF:000251">
    <property type="entry name" value="Dynein axonemal intermediate chain 1"/>
    <property type="match status" value="1"/>
</dbReference>
<dbReference type="InterPro" id="IPR036322">
    <property type="entry name" value="WD40_repeat_dom_sf"/>
</dbReference>
<dbReference type="SMART" id="SM00320">
    <property type="entry name" value="WD40"/>
    <property type="match status" value="4"/>
</dbReference>
<evidence type="ECO:0000256" key="14">
    <source>
        <dbReference type="ARBA" id="ARBA00080372"/>
    </source>
</evidence>
<keyword evidence="7" id="KW-0243">Dynein</keyword>
<dbReference type="InterPro" id="IPR001680">
    <property type="entry name" value="WD40_rpt"/>
</dbReference>
<evidence type="ECO:0000256" key="7">
    <source>
        <dbReference type="ARBA" id="ARBA00023017"/>
    </source>
</evidence>
<feature type="compositionally biased region" description="Basic and acidic residues" evidence="16">
    <location>
        <begin position="201"/>
        <end position="212"/>
    </location>
</feature>
<feature type="repeat" description="WD" evidence="15">
    <location>
        <begin position="519"/>
        <end position="552"/>
    </location>
</feature>
<dbReference type="GO" id="GO:0045503">
    <property type="term" value="F:dynein light chain binding"/>
    <property type="evidence" value="ECO:0007669"/>
    <property type="project" value="TreeGrafter"/>
</dbReference>
<dbReference type="InterPro" id="IPR015943">
    <property type="entry name" value="WD40/YVTN_repeat-like_dom_sf"/>
</dbReference>
<feature type="compositionally biased region" description="Polar residues" evidence="16">
    <location>
        <begin position="185"/>
        <end position="199"/>
    </location>
</feature>
<dbReference type="GO" id="GO:0045504">
    <property type="term" value="F:dynein heavy chain binding"/>
    <property type="evidence" value="ECO:0007669"/>
    <property type="project" value="TreeGrafter"/>
</dbReference>
<dbReference type="PROSITE" id="PS50082">
    <property type="entry name" value="WD_REPEATS_2"/>
    <property type="match status" value="1"/>
</dbReference>
<keyword evidence="18" id="KW-1185">Reference proteome</keyword>
<keyword evidence="10" id="KW-0966">Cell projection</keyword>
<dbReference type="Gene3D" id="2.130.10.10">
    <property type="entry name" value="YVTN repeat-like/Quinoprotein amine dehydrogenase"/>
    <property type="match status" value="2"/>
</dbReference>
<dbReference type="GO" id="GO:0005874">
    <property type="term" value="C:microtubule"/>
    <property type="evidence" value="ECO:0007669"/>
    <property type="project" value="UniProtKB-KW"/>
</dbReference>
<feature type="compositionally biased region" description="Acidic residues" evidence="16">
    <location>
        <begin position="137"/>
        <end position="147"/>
    </location>
</feature>
<evidence type="ECO:0000256" key="13">
    <source>
        <dbReference type="ARBA" id="ARBA00072661"/>
    </source>
</evidence>
<comment type="similarity">
    <text evidence="2">Belongs to the dynein intermediate chain family.</text>
</comment>
<keyword evidence="4 15" id="KW-0853">WD repeat</keyword>
<keyword evidence="9" id="KW-0206">Cytoskeleton</keyword>
<comment type="subcellular location">
    <subcellularLocation>
        <location evidence="1">Cytoplasm</location>
        <location evidence="1">Cytoskeleton</location>
        <location evidence="1">Cilium axoneme</location>
    </subcellularLocation>
</comment>
<evidence type="ECO:0000256" key="11">
    <source>
        <dbReference type="ARBA" id="ARBA00053763"/>
    </source>
</evidence>
<dbReference type="EMBL" id="CADEAL010000002">
    <property type="protein sequence ID" value="CAB1412429.1"/>
    <property type="molecule type" value="Genomic_DNA"/>
</dbReference>